<organism evidence="1 2">
    <name type="scientific">Bauhinia variegata</name>
    <name type="common">Purple orchid tree</name>
    <name type="synonym">Phanera variegata</name>
    <dbReference type="NCBI Taxonomy" id="167791"/>
    <lineage>
        <taxon>Eukaryota</taxon>
        <taxon>Viridiplantae</taxon>
        <taxon>Streptophyta</taxon>
        <taxon>Embryophyta</taxon>
        <taxon>Tracheophyta</taxon>
        <taxon>Spermatophyta</taxon>
        <taxon>Magnoliopsida</taxon>
        <taxon>eudicotyledons</taxon>
        <taxon>Gunneridae</taxon>
        <taxon>Pentapetalae</taxon>
        <taxon>rosids</taxon>
        <taxon>fabids</taxon>
        <taxon>Fabales</taxon>
        <taxon>Fabaceae</taxon>
        <taxon>Cercidoideae</taxon>
        <taxon>Cercideae</taxon>
        <taxon>Bauhiniinae</taxon>
        <taxon>Bauhinia</taxon>
    </lineage>
</organism>
<dbReference type="Proteomes" id="UP000828941">
    <property type="component" value="Chromosome 1"/>
</dbReference>
<reference evidence="1 2" key="1">
    <citation type="journal article" date="2022" name="DNA Res.">
        <title>Chromosomal-level genome assembly of the orchid tree Bauhinia variegata (Leguminosae; Cercidoideae) supports the allotetraploid origin hypothesis of Bauhinia.</title>
        <authorList>
            <person name="Zhong Y."/>
            <person name="Chen Y."/>
            <person name="Zheng D."/>
            <person name="Pang J."/>
            <person name="Liu Y."/>
            <person name="Luo S."/>
            <person name="Meng S."/>
            <person name="Qian L."/>
            <person name="Wei D."/>
            <person name="Dai S."/>
            <person name="Zhou R."/>
        </authorList>
    </citation>
    <scope>NUCLEOTIDE SEQUENCE [LARGE SCALE GENOMIC DNA]</scope>
    <source>
        <strain evidence="1">BV-YZ2020</strain>
    </source>
</reference>
<name>A0ACB9QBE1_BAUVA</name>
<evidence type="ECO:0000313" key="2">
    <source>
        <dbReference type="Proteomes" id="UP000828941"/>
    </source>
</evidence>
<dbReference type="EMBL" id="CM039426">
    <property type="protein sequence ID" value="KAI4357377.1"/>
    <property type="molecule type" value="Genomic_DNA"/>
</dbReference>
<comment type="caution">
    <text evidence="1">The sequence shown here is derived from an EMBL/GenBank/DDBJ whole genome shotgun (WGS) entry which is preliminary data.</text>
</comment>
<gene>
    <name evidence="1" type="ORF">L6164_001329</name>
</gene>
<evidence type="ECO:0000313" key="1">
    <source>
        <dbReference type="EMBL" id="KAI4357377.1"/>
    </source>
</evidence>
<accession>A0ACB9QBE1</accession>
<proteinExistence type="predicted"/>
<keyword evidence="2" id="KW-1185">Reference proteome</keyword>
<sequence length="187" mass="22100">MDKAFSNSHGPYNIRLQGQTCHLNYRLQMQKHEPLTILASRKLFQQFIVDEYCMIESERLNYIRTRQKELRVESYCNLHEGNTDVDDEGIRRGKRIIIPSSFVGSRRYMDQLYFDGMAICATAGYLDIFICRVFKIKLELLMNDLKKNRFFGKVIEVYIIICVDIPDPQEDQLLNQLVKKSYDPWSI</sequence>
<protein>
    <submittedName>
        <fullName evidence="1">Uncharacterized protein</fullName>
    </submittedName>
</protein>